<reference evidence="2" key="1">
    <citation type="submission" date="2025-08" db="UniProtKB">
        <authorList>
            <consortium name="Ensembl"/>
        </authorList>
    </citation>
    <scope>IDENTIFICATION</scope>
</reference>
<evidence type="ECO:0008006" key="4">
    <source>
        <dbReference type="Google" id="ProtNLM"/>
    </source>
</evidence>
<feature type="compositionally biased region" description="Polar residues" evidence="1">
    <location>
        <begin position="516"/>
        <end position="525"/>
    </location>
</feature>
<evidence type="ECO:0000256" key="1">
    <source>
        <dbReference type="SAM" id="MobiDB-lite"/>
    </source>
</evidence>
<dbReference type="GO" id="GO:2000042">
    <property type="term" value="P:negative regulation of double-strand break repair via homologous recombination"/>
    <property type="evidence" value="ECO:0007669"/>
    <property type="project" value="TreeGrafter"/>
</dbReference>
<dbReference type="Proteomes" id="UP000694402">
    <property type="component" value="Unassembled WGS sequence"/>
</dbReference>
<dbReference type="GeneTree" id="ENSGT00390000009885"/>
<sequence length="851" mass="94433">MTHDSPKHTKLLSFHGDILTFQCKLPNPRDGEIRRGSELAFSRLTFQRDGCTFLKGNGGMAVINRKSSSNVDIVACTFALHVKNRVTSPCILLIQSKGNVFKYSLLTLSISNRLEPHMEFKLPYRMKDNVTILQGPTVLWSHAGIVFYTSLQAGEVRQIPIKLSLNCIVEFPLNKRKIFILGYQTQSKECLEDHLDAPGGSKTMGYFVEDGQVFNADLILPHAYSSITQCVFVISAEEVNSVLKSTVVAATSKKQLVYFENGIPIEVCLLPFEEPQHIQMVNTGRNGCLFAIYFNDGHVCAVWKDTFQVASCWSGVTSLHVDDFLSCGTDQMLLVFGSQSPLVDPVDLFLITDLCGTTYSHGQESSEGQQASDTAQENYLLTVQALQSRLQSGLTLLQDLQSDVRVKERVLRQSVQALTDLVSGREHILTQTEQEGLVSLWEDEPEDEAIHEKRQVMPVMPPPLVDNLWHRVIEDRLIVGVILSTESAIIYFCSSAAESVTLSILRERGQSQTPAVIQTHSQASWFPTPSPSTPSPPSPYSHPEPAAKRSRRTVASGARATHRLAVTAMTDLTPLLTSGSVKCPIMLHYVHRQGSSASVTAPGPTVVQCGQIQIDIQVKHHRQLMTNSQLTTDEAREDLLSLLAVLDAWTFLIHSPDHTLCDVAGWIQTSIPCERLEISPHYLLANPAGPSAVMLFNWQHKTPFQGELSVHCSQFKVLQFLDSLFGFLPASCSILRLRQGGGDGTVPRMAHSLEKEVLSLKQGVSSLLHGEEEEMEEVKKSSGVKKMEPPDPGSAEGLQRCREEWQRDKERSRRLLSPLVGVEHYRRLTQSLTQVQLEGDVAALLETQTLI</sequence>
<dbReference type="RefSeq" id="XP_024245209.1">
    <property type="nucleotide sequence ID" value="XM_024389441.2"/>
</dbReference>
<dbReference type="InterPro" id="IPR033333">
    <property type="entry name" value="FANCB"/>
</dbReference>
<keyword evidence="3" id="KW-1185">Reference proteome</keyword>
<dbReference type="AlphaFoldDB" id="A0A8C8CDD6"/>
<dbReference type="Ensembl" id="ENSOTST00005011583.2">
    <property type="protein sequence ID" value="ENSOTSP00005010495.2"/>
    <property type="gene ID" value="ENSOTSG00005005606.2"/>
</dbReference>
<dbReference type="GO" id="GO:1990414">
    <property type="term" value="P:replication-born double-strand break repair via sister chromatid exchange"/>
    <property type="evidence" value="ECO:0007669"/>
    <property type="project" value="TreeGrafter"/>
</dbReference>
<dbReference type="GeneID" id="112225461"/>
<feature type="compositionally biased region" description="Basic and acidic residues" evidence="1">
    <location>
        <begin position="777"/>
        <end position="789"/>
    </location>
</feature>
<evidence type="ECO:0000313" key="2">
    <source>
        <dbReference type="Ensembl" id="ENSOTSP00005010495.2"/>
    </source>
</evidence>
<organism evidence="2 3">
    <name type="scientific">Oncorhynchus tshawytscha</name>
    <name type="common">Chinook salmon</name>
    <name type="synonym">Salmo tshawytscha</name>
    <dbReference type="NCBI Taxonomy" id="74940"/>
    <lineage>
        <taxon>Eukaryota</taxon>
        <taxon>Metazoa</taxon>
        <taxon>Chordata</taxon>
        <taxon>Craniata</taxon>
        <taxon>Vertebrata</taxon>
        <taxon>Euteleostomi</taxon>
        <taxon>Actinopterygii</taxon>
        <taxon>Neopterygii</taxon>
        <taxon>Teleostei</taxon>
        <taxon>Protacanthopterygii</taxon>
        <taxon>Salmoniformes</taxon>
        <taxon>Salmonidae</taxon>
        <taxon>Salmoninae</taxon>
        <taxon>Oncorhynchus</taxon>
    </lineage>
</organism>
<gene>
    <name evidence="2" type="primary">FANCB</name>
</gene>
<feature type="region of interest" description="Disordered" evidence="1">
    <location>
        <begin position="516"/>
        <end position="555"/>
    </location>
</feature>
<feature type="compositionally biased region" description="Pro residues" evidence="1">
    <location>
        <begin position="528"/>
        <end position="542"/>
    </location>
</feature>
<protein>
    <recommendedName>
        <fullName evidence="4">Fanconi anemia group B protein</fullName>
    </recommendedName>
</protein>
<name>A0A8C8CDD6_ONCTS</name>
<dbReference type="PANTHER" id="PTHR28450:SF1">
    <property type="entry name" value="FANCONI ANEMIA GROUP B PROTEIN"/>
    <property type="match status" value="1"/>
</dbReference>
<proteinExistence type="predicted"/>
<reference evidence="2" key="2">
    <citation type="submission" date="2025-09" db="UniProtKB">
        <authorList>
            <consortium name="Ensembl"/>
        </authorList>
    </citation>
    <scope>IDENTIFICATION</scope>
</reference>
<accession>A0A8C8CDD6</accession>
<evidence type="ECO:0000313" key="3">
    <source>
        <dbReference type="Proteomes" id="UP000694402"/>
    </source>
</evidence>
<dbReference type="GO" id="GO:1905168">
    <property type="term" value="P:positive regulation of double-strand break repair via homologous recombination"/>
    <property type="evidence" value="ECO:0007669"/>
    <property type="project" value="TreeGrafter"/>
</dbReference>
<feature type="region of interest" description="Disordered" evidence="1">
    <location>
        <begin position="771"/>
        <end position="799"/>
    </location>
</feature>
<dbReference type="GO" id="GO:0036297">
    <property type="term" value="P:interstrand cross-link repair"/>
    <property type="evidence" value="ECO:0007669"/>
    <property type="project" value="InterPro"/>
</dbReference>
<dbReference type="RefSeq" id="XP_024245210.1">
    <property type="nucleotide sequence ID" value="XM_024389442.2"/>
</dbReference>
<dbReference type="PANTHER" id="PTHR28450">
    <property type="entry name" value="FANCONI ANEMIA GROUP B PROTEIN"/>
    <property type="match status" value="1"/>
</dbReference>
<dbReference type="GO" id="GO:0043240">
    <property type="term" value="C:Fanconi anaemia nuclear complex"/>
    <property type="evidence" value="ECO:0007669"/>
    <property type="project" value="InterPro"/>
</dbReference>